<accession>A0AAD4BQA6</accession>
<reference evidence="3" key="2">
    <citation type="journal article" date="2020" name="Nat. Commun.">
        <title>Large-scale genome sequencing of mycorrhizal fungi provides insights into the early evolution of symbiotic traits.</title>
        <authorList>
            <person name="Miyauchi S."/>
            <person name="Kiss E."/>
            <person name="Kuo A."/>
            <person name="Drula E."/>
            <person name="Kohler A."/>
            <person name="Sanchez-Garcia M."/>
            <person name="Morin E."/>
            <person name="Andreopoulos B."/>
            <person name="Barry K.W."/>
            <person name="Bonito G."/>
            <person name="Buee M."/>
            <person name="Carver A."/>
            <person name="Chen C."/>
            <person name="Cichocki N."/>
            <person name="Clum A."/>
            <person name="Culley D."/>
            <person name="Crous P.W."/>
            <person name="Fauchery L."/>
            <person name="Girlanda M."/>
            <person name="Hayes R.D."/>
            <person name="Keri Z."/>
            <person name="LaButti K."/>
            <person name="Lipzen A."/>
            <person name="Lombard V."/>
            <person name="Magnuson J."/>
            <person name="Maillard F."/>
            <person name="Murat C."/>
            <person name="Nolan M."/>
            <person name="Ohm R.A."/>
            <person name="Pangilinan J."/>
            <person name="Pereira M.F."/>
            <person name="Perotto S."/>
            <person name="Peter M."/>
            <person name="Pfister S."/>
            <person name="Riley R."/>
            <person name="Sitrit Y."/>
            <person name="Stielow J.B."/>
            <person name="Szollosi G."/>
            <person name="Zifcakova L."/>
            <person name="Stursova M."/>
            <person name="Spatafora J.W."/>
            <person name="Tedersoo L."/>
            <person name="Vaario L.M."/>
            <person name="Yamada A."/>
            <person name="Yan M."/>
            <person name="Wang P."/>
            <person name="Xu J."/>
            <person name="Bruns T."/>
            <person name="Baldrian P."/>
            <person name="Vilgalys R."/>
            <person name="Dunand C."/>
            <person name="Henrissat B."/>
            <person name="Grigoriev I.V."/>
            <person name="Hibbett D."/>
            <person name="Nagy L.G."/>
            <person name="Martin F.M."/>
        </authorList>
    </citation>
    <scope>NUCLEOTIDE SEQUENCE</scope>
    <source>
        <strain evidence="3">BED1</strain>
    </source>
</reference>
<dbReference type="Proteomes" id="UP001194468">
    <property type="component" value="Unassembled WGS sequence"/>
</dbReference>
<name>A0AAD4BQA6_BOLED</name>
<reference evidence="3" key="1">
    <citation type="submission" date="2019-10" db="EMBL/GenBank/DDBJ databases">
        <authorList>
            <consortium name="DOE Joint Genome Institute"/>
            <person name="Kuo A."/>
            <person name="Miyauchi S."/>
            <person name="Kiss E."/>
            <person name="Drula E."/>
            <person name="Kohler A."/>
            <person name="Sanchez-Garcia M."/>
            <person name="Andreopoulos B."/>
            <person name="Barry K.W."/>
            <person name="Bonito G."/>
            <person name="Buee M."/>
            <person name="Carver A."/>
            <person name="Chen C."/>
            <person name="Cichocki N."/>
            <person name="Clum A."/>
            <person name="Culley D."/>
            <person name="Crous P.W."/>
            <person name="Fauchery L."/>
            <person name="Girlanda M."/>
            <person name="Hayes R."/>
            <person name="Keri Z."/>
            <person name="LaButti K."/>
            <person name="Lipzen A."/>
            <person name="Lombard V."/>
            <person name="Magnuson J."/>
            <person name="Maillard F."/>
            <person name="Morin E."/>
            <person name="Murat C."/>
            <person name="Nolan M."/>
            <person name="Ohm R."/>
            <person name="Pangilinan J."/>
            <person name="Pereira M."/>
            <person name="Perotto S."/>
            <person name="Peter M."/>
            <person name="Riley R."/>
            <person name="Sitrit Y."/>
            <person name="Stielow B."/>
            <person name="Szollosi G."/>
            <person name="Zifcakova L."/>
            <person name="Stursova M."/>
            <person name="Spatafora J.W."/>
            <person name="Tedersoo L."/>
            <person name="Vaario L.-M."/>
            <person name="Yamada A."/>
            <person name="Yan M."/>
            <person name="Wang P."/>
            <person name="Xu J."/>
            <person name="Bruns T."/>
            <person name="Baldrian P."/>
            <person name="Vilgalys R."/>
            <person name="Henrissat B."/>
            <person name="Grigoriev I.V."/>
            <person name="Hibbett D."/>
            <person name="Nagy L.G."/>
            <person name="Martin F.M."/>
        </authorList>
    </citation>
    <scope>NUCLEOTIDE SEQUENCE</scope>
    <source>
        <strain evidence="3">BED1</strain>
    </source>
</reference>
<proteinExistence type="predicted"/>
<feature type="transmembrane region" description="Helical" evidence="2">
    <location>
        <begin position="238"/>
        <end position="256"/>
    </location>
</feature>
<feature type="transmembrane region" description="Helical" evidence="2">
    <location>
        <begin position="166"/>
        <end position="189"/>
    </location>
</feature>
<keyword evidence="4" id="KW-1185">Reference proteome</keyword>
<evidence type="ECO:0000313" key="4">
    <source>
        <dbReference type="Proteomes" id="UP001194468"/>
    </source>
</evidence>
<feature type="compositionally biased region" description="Polar residues" evidence="1">
    <location>
        <begin position="314"/>
        <end position="324"/>
    </location>
</feature>
<protein>
    <submittedName>
        <fullName evidence="3">Uncharacterized protein</fullName>
    </submittedName>
</protein>
<dbReference type="EMBL" id="WHUW01000021">
    <property type="protein sequence ID" value="KAF8436525.1"/>
    <property type="molecule type" value="Genomic_DNA"/>
</dbReference>
<dbReference type="AlphaFoldDB" id="A0AAD4BQA6"/>
<feature type="region of interest" description="Disordered" evidence="1">
    <location>
        <begin position="296"/>
        <end position="334"/>
    </location>
</feature>
<keyword evidence="2" id="KW-0812">Transmembrane</keyword>
<feature type="transmembrane region" description="Helical" evidence="2">
    <location>
        <begin position="210"/>
        <end position="232"/>
    </location>
</feature>
<gene>
    <name evidence="3" type="ORF">L210DRAFT_3548262</name>
</gene>
<comment type="caution">
    <text evidence="3">The sequence shown here is derived from an EMBL/GenBank/DDBJ whole genome shotgun (WGS) entry which is preliminary data.</text>
</comment>
<evidence type="ECO:0000256" key="2">
    <source>
        <dbReference type="SAM" id="Phobius"/>
    </source>
</evidence>
<feature type="transmembrane region" description="Helical" evidence="2">
    <location>
        <begin position="20"/>
        <end position="38"/>
    </location>
</feature>
<feature type="transmembrane region" description="Helical" evidence="2">
    <location>
        <begin position="50"/>
        <end position="71"/>
    </location>
</feature>
<feature type="transmembrane region" description="Helical" evidence="2">
    <location>
        <begin position="124"/>
        <end position="146"/>
    </location>
</feature>
<evidence type="ECO:0000313" key="3">
    <source>
        <dbReference type="EMBL" id="KAF8436525.1"/>
    </source>
</evidence>
<keyword evidence="2" id="KW-1133">Transmembrane helix</keyword>
<organism evidence="3 4">
    <name type="scientific">Boletus edulis BED1</name>
    <dbReference type="NCBI Taxonomy" id="1328754"/>
    <lineage>
        <taxon>Eukaryota</taxon>
        <taxon>Fungi</taxon>
        <taxon>Dikarya</taxon>
        <taxon>Basidiomycota</taxon>
        <taxon>Agaricomycotina</taxon>
        <taxon>Agaricomycetes</taxon>
        <taxon>Agaricomycetidae</taxon>
        <taxon>Boletales</taxon>
        <taxon>Boletineae</taxon>
        <taxon>Boletaceae</taxon>
        <taxon>Boletoideae</taxon>
        <taxon>Boletus</taxon>
    </lineage>
</organism>
<sequence length="334" mass="36841">MDPTGIPLDKAELLSVLLEALLYGFSLLMFGATIWTLLSSTRKLNRKMITVACALLLCSTVHFVIDIMRVMDGLILYRDTGPIAYFADVSQWTFVAKNYVFTAQTLIGDGVVLYRCYMVWQSKLVMIFPVLLWCSTVATGIGSPYTASRVTQSEVFGGTLSRWITAFWATALATNLLTTLLLVCRIWYVGRKATRLCGNRQSELRPVLHIIVDAGAFYSVTLLVALACFISRSNGQYVVLNMVTPIISITFYMVIIRVGMANQANRSTNVPLAFTSTDDGQGSAERRRRMQVRITTLTESKIDHGQRQPMCPASATSSKTSPVKTNPDGGGSEV</sequence>
<evidence type="ECO:0000256" key="1">
    <source>
        <dbReference type="SAM" id="MobiDB-lite"/>
    </source>
</evidence>
<keyword evidence="2" id="KW-0472">Membrane</keyword>